<organism evidence="1 2">
    <name type="scientific">Dreissena polymorpha</name>
    <name type="common">Zebra mussel</name>
    <name type="synonym">Mytilus polymorpha</name>
    <dbReference type="NCBI Taxonomy" id="45954"/>
    <lineage>
        <taxon>Eukaryota</taxon>
        <taxon>Metazoa</taxon>
        <taxon>Spiralia</taxon>
        <taxon>Lophotrochozoa</taxon>
        <taxon>Mollusca</taxon>
        <taxon>Bivalvia</taxon>
        <taxon>Autobranchia</taxon>
        <taxon>Heteroconchia</taxon>
        <taxon>Euheterodonta</taxon>
        <taxon>Imparidentia</taxon>
        <taxon>Neoheterodontei</taxon>
        <taxon>Myida</taxon>
        <taxon>Dreissenoidea</taxon>
        <taxon>Dreissenidae</taxon>
        <taxon>Dreissena</taxon>
    </lineage>
</organism>
<name>A0A9D4GT17_DREPO</name>
<dbReference type="InterPro" id="IPR029071">
    <property type="entry name" value="Ubiquitin-like_domsf"/>
</dbReference>
<dbReference type="Gene3D" id="3.10.20.90">
    <property type="entry name" value="Phosphatidylinositol 3-kinase Catalytic Subunit, Chain A, domain 1"/>
    <property type="match status" value="1"/>
</dbReference>
<gene>
    <name evidence="1" type="ORF">DPMN_124334</name>
</gene>
<reference evidence="1" key="1">
    <citation type="journal article" date="2019" name="bioRxiv">
        <title>The Genome of the Zebra Mussel, Dreissena polymorpha: A Resource for Invasive Species Research.</title>
        <authorList>
            <person name="McCartney M.A."/>
            <person name="Auch B."/>
            <person name="Kono T."/>
            <person name="Mallez S."/>
            <person name="Zhang Y."/>
            <person name="Obille A."/>
            <person name="Becker A."/>
            <person name="Abrahante J.E."/>
            <person name="Garbe J."/>
            <person name="Badalamenti J.P."/>
            <person name="Herman A."/>
            <person name="Mangelson H."/>
            <person name="Liachko I."/>
            <person name="Sullivan S."/>
            <person name="Sone E.D."/>
            <person name="Koren S."/>
            <person name="Silverstein K.A.T."/>
            <person name="Beckman K.B."/>
            <person name="Gohl D.M."/>
        </authorList>
    </citation>
    <scope>NUCLEOTIDE SEQUENCE</scope>
    <source>
        <strain evidence="1">Duluth1</strain>
        <tissue evidence="1">Whole animal</tissue>
    </source>
</reference>
<evidence type="ECO:0000313" key="2">
    <source>
        <dbReference type="Proteomes" id="UP000828390"/>
    </source>
</evidence>
<dbReference type="Proteomes" id="UP000828390">
    <property type="component" value="Unassembled WGS sequence"/>
</dbReference>
<sequence length="279" mass="31042">MPCTDTTMTTIYVTVAGIVVPCEVTKTTTCFDVIRMFTSNSGNSDHAMFESTSEKEILLPMKSSVLKVITSWGAEWFRKSLVIRPVDAHTCRLASMSRAQRILYRLTHGRKASARRVRTGPHRDAVIEKYCASTAGKSDEVLGKQDIMSRFFLDVQFYSGRSTSRLNDEHDAEAYKALTEVLLGRLRDDDKERESVASGLQFDRMRVNCLDSDEDGLSDSGSDVSELNKCFVASFNDTCIADFNWSQAESAFCNDSDCSSVGELEKERSVGVRGPDQVS</sequence>
<comment type="caution">
    <text evidence="1">The sequence shown here is derived from an EMBL/GenBank/DDBJ whole genome shotgun (WGS) entry which is preliminary data.</text>
</comment>
<keyword evidence="2" id="KW-1185">Reference proteome</keyword>
<protein>
    <submittedName>
        <fullName evidence="1">Uncharacterized protein</fullName>
    </submittedName>
</protein>
<proteinExistence type="predicted"/>
<evidence type="ECO:0000313" key="1">
    <source>
        <dbReference type="EMBL" id="KAH3822550.1"/>
    </source>
</evidence>
<dbReference type="EMBL" id="JAIWYP010000005">
    <property type="protein sequence ID" value="KAH3822550.1"/>
    <property type="molecule type" value="Genomic_DNA"/>
</dbReference>
<reference evidence="1" key="2">
    <citation type="submission" date="2020-11" db="EMBL/GenBank/DDBJ databases">
        <authorList>
            <person name="McCartney M.A."/>
            <person name="Auch B."/>
            <person name="Kono T."/>
            <person name="Mallez S."/>
            <person name="Becker A."/>
            <person name="Gohl D.M."/>
            <person name="Silverstein K.A.T."/>
            <person name="Koren S."/>
            <person name="Bechman K.B."/>
            <person name="Herman A."/>
            <person name="Abrahante J.E."/>
            <person name="Garbe J."/>
        </authorList>
    </citation>
    <scope>NUCLEOTIDE SEQUENCE</scope>
    <source>
        <strain evidence="1">Duluth1</strain>
        <tissue evidence="1">Whole animal</tissue>
    </source>
</reference>
<accession>A0A9D4GT17</accession>
<dbReference type="AlphaFoldDB" id="A0A9D4GT17"/>
<dbReference type="SUPFAM" id="SSF54236">
    <property type="entry name" value="Ubiquitin-like"/>
    <property type="match status" value="1"/>
</dbReference>